<dbReference type="Pfam" id="PF18903">
    <property type="entry name" value="DUF5659"/>
    <property type="match status" value="1"/>
</dbReference>
<evidence type="ECO:0000259" key="1">
    <source>
        <dbReference type="Pfam" id="PF18903"/>
    </source>
</evidence>
<sequence>MHVETQDMWLTAFLSLNGLELHQLKDYGPRKLFVFKDDETFQRLKRNYYFNEGSVDPLELKNKIRELKSMTVD</sequence>
<dbReference type="AlphaFoldDB" id="A0A383AXX1"/>
<dbReference type="EMBL" id="UINC01195778">
    <property type="protein sequence ID" value="SVE12504.1"/>
    <property type="molecule type" value="Genomic_DNA"/>
</dbReference>
<accession>A0A383AXX1</accession>
<evidence type="ECO:0000313" key="2">
    <source>
        <dbReference type="EMBL" id="SVE12504.1"/>
    </source>
</evidence>
<dbReference type="InterPro" id="IPR043718">
    <property type="entry name" value="DUF5659"/>
</dbReference>
<protein>
    <recommendedName>
        <fullName evidence="1">DUF5659 domain-containing protein</fullName>
    </recommendedName>
</protein>
<name>A0A383AXX1_9ZZZZ</name>
<reference evidence="2" key="1">
    <citation type="submission" date="2018-05" db="EMBL/GenBank/DDBJ databases">
        <authorList>
            <person name="Lanie J.A."/>
            <person name="Ng W.-L."/>
            <person name="Kazmierczak K.M."/>
            <person name="Andrzejewski T.M."/>
            <person name="Davidsen T.M."/>
            <person name="Wayne K.J."/>
            <person name="Tettelin H."/>
            <person name="Glass J.I."/>
            <person name="Rusch D."/>
            <person name="Podicherti R."/>
            <person name="Tsui H.-C.T."/>
            <person name="Winkler M.E."/>
        </authorList>
    </citation>
    <scope>NUCLEOTIDE SEQUENCE</scope>
</reference>
<gene>
    <name evidence="2" type="ORF">METZ01_LOCUS465358</name>
</gene>
<proteinExistence type="predicted"/>
<organism evidence="2">
    <name type="scientific">marine metagenome</name>
    <dbReference type="NCBI Taxonomy" id="408172"/>
    <lineage>
        <taxon>unclassified sequences</taxon>
        <taxon>metagenomes</taxon>
        <taxon>ecological metagenomes</taxon>
    </lineage>
</organism>
<feature type="domain" description="DUF5659" evidence="1">
    <location>
        <begin position="5"/>
        <end position="70"/>
    </location>
</feature>